<dbReference type="PANTHER" id="PTHR34112:SF13">
    <property type="entry name" value="OS04G0448200 PROTEIN"/>
    <property type="match status" value="1"/>
</dbReference>
<protein>
    <submittedName>
        <fullName evidence="2">Uncharacterized protein</fullName>
    </submittedName>
</protein>
<accession>A0A9D4ZW02</accession>
<evidence type="ECO:0000313" key="2">
    <source>
        <dbReference type="EMBL" id="KAI5385794.1"/>
    </source>
</evidence>
<dbReference type="Proteomes" id="UP001058974">
    <property type="component" value="Chromosome 7"/>
</dbReference>
<evidence type="ECO:0000256" key="1">
    <source>
        <dbReference type="SAM" id="MobiDB-lite"/>
    </source>
</evidence>
<dbReference type="PANTHER" id="PTHR34112">
    <property type="entry name" value="C-JUN-AMINO-TERMINAL KINASE-INTERACTING PROTEIN"/>
    <property type="match status" value="1"/>
</dbReference>
<reference evidence="2 3" key="1">
    <citation type="journal article" date="2022" name="Nat. Genet.">
        <title>Improved pea reference genome and pan-genome highlight genomic features and evolutionary characteristics.</title>
        <authorList>
            <person name="Yang T."/>
            <person name="Liu R."/>
            <person name="Luo Y."/>
            <person name="Hu S."/>
            <person name="Wang D."/>
            <person name="Wang C."/>
            <person name="Pandey M.K."/>
            <person name="Ge S."/>
            <person name="Xu Q."/>
            <person name="Li N."/>
            <person name="Li G."/>
            <person name="Huang Y."/>
            <person name="Saxena R.K."/>
            <person name="Ji Y."/>
            <person name="Li M."/>
            <person name="Yan X."/>
            <person name="He Y."/>
            <person name="Liu Y."/>
            <person name="Wang X."/>
            <person name="Xiang C."/>
            <person name="Varshney R.K."/>
            <person name="Ding H."/>
            <person name="Gao S."/>
            <person name="Zong X."/>
        </authorList>
    </citation>
    <scope>NUCLEOTIDE SEQUENCE [LARGE SCALE GENOMIC DNA]</scope>
    <source>
        <strain evidence="2 3">cv. Zhongwan 6</strain>
    </source>
</reference>
<dbReference type="Gramene" id="Psat7g095360.1">
    <property type="protein sequence ID" value="Psat7g095360.1.cds"/>
    <property type="gene ID" value="Psat7g095360"/>
</dbReference>
<gene>
    <name evidence="2" type="ORF">KIW84_072413</name>
</gene>
<dbReference type="Gramene" id="PSAT_LOCUS31992_t1">
    <property type="protein sequence ID" value="CAL5213721.1"/>
    <property type="gene ID" value="PSAT_LOCUS31992"/>
</dbReference>
<feature type="compositionally biased region" description="Low complexity" evidence="1">
    <location>
        <begin position="173"/>
        <end position="199"/>
    </location>
</feature>
<evidence type="ECO:0000313" key="3">
    <source>
        <dbReference type="Proteomes" id="UP001058974"/>
    </source>
</evidence>
<dbReference type="OrthoDB" id="1917528at2759"/>
<dbReference type="AlphaFoldDB" id="A0A9D4ZW02"/>
<sequence length="311" mass="34123">MAKNWFDASDSQIMNENTNSFVGKRVSSSTSNTSLVTVSNGLTSASHEEVPVTVGNNGMDHCGSTPVAPRTMGLTMAETLVRGSPRSHAPAQISDGAQKLEEIALKKSRLLVPMMPYMPRSMGASSLVKLKVKTSPQWHPISHSGNSHDFNALRELNGGSLATKHNLRFNGSRTLATTSNATSTSSSSKSVSTPSASITLEKKPTFQTQSRSDFLKNLSRKSASKDASRVLEKSKASTENEISCNTPESRDSTNEEQQYRANFILSSEEEEIAFLRSLGWEEDNKDNKDDECLTEKEIQDFYDKYGKLQLQ</sequence>
<feature type="region of interest" description="Disordered" evidence="1">
    <location>
        <begin position="173"/>
        <end position="210"/>
    </location>
</feature>
<organism evidence="2 3">
    <name type="scientific">Pisum sativum</name>
    <name type="common">Garden pea</name>
    <name type="synonym">Lathyrus oleraceus</name>
    <dbReference type="NCBI Taxonomy" id="3888"/>
    <lineage>
        <taxon>Eukaryota</taxon>
        <taxon>Viridiplantae</taxon>
        <taxon>Streptophyta</taxon>
        <taxon>Embryophyta</taxon>
        <taxon>Tracheophyta</taxon>
        <taxon>Spermatophyta</taxon>
        <taxon>Magnoliopsida</taxon>
        <taxon>eudicotyledons</taxon>
        <taxon>Gunneridae</taxon>
        <taxon>Pentapetalae</taxon>
        <taxon>rosids</taxon>
        <taxon>fabids</taxon>
        <taxon>Fabales</taxon>
        <taxon>Fabaceae</taxon>
        <taxon>Papilionoideae</taxon>
        <taxon>50 kb inversion clade</taxon>
        <taxon>NPAAA clade</taxon>
        <taxon>Hologalegina</taxon>
        <taxon>IRL clade</taxon>
        <taxon>Fabeae</taxon>
        <taxon>Lathyrus</taxon>
    </lineage>
</organism>
<comment type="caution">
    <text evidence="2">The sequence shown here is derived from an EMBL/GenBank/DDBJ whole genome shotgun (WGS) entry which is preliminary data.</text>
</comment>
<feature type="region of interest" description="Disordered" evidence="1">
    <location>
        <begin position="225"/>
        <end position="255"/>
    </location>
</feature>
<feature type="compositionally biased region" description="Basic and acidic residues" evidence="1">
    <location>
        <begin position="225"/>
        <end position="238"/>
    </location>
</feature>
<name>A0A9D4ZW02_PEA</name>
<proteinExistence type="predicted"/>
<dbReference type="Gramene" id="Psat07G0241300-T1">
    <property type="protein sequence ID" value="KAI5385794.1"/>
    <property type="gene ID" value="KIW84_072413"/>
</dbReference>
<keyword evidence="3" id="KW-1185">Reference proteome</keyword>
<dbReference type="EMBL" id="JAMSHJ010000007">
    <property type="protein sequence ID" value="KAI5385794.1"/>
    <property type="molecule type" value="Genomic_DNA"/>
</dbReference>